<sequence length="257" mass="26496">MERNWFIAAIGLFLLVISAGASVITVEPEDGMYLLVFTGDQPYTVSAFTVQVNYDPGTPVTSVEAVDPFEVFSSINNSAGTMRIVGFIPAPPSESDRAIQVPIARIQAGPGFTVTGISVEYLDDGDRNPIPVEGRVATSEPTTPLPPLTQEGIVTPAPSPAATVPPEVDVPWAPPTPIEVTGTAPPVSVTLTVTTPATGSPTVTATTPPPATGEAVVTGETPTQSASPPASTQTTPLSSIPVLGGMLIAIFIAVKRR</sequence>
<gene>
    <name evidence="3" type="ORF">R6Y96_07880</name>
</gene>
<evidence type="ECO:0000256" key="1">
    <source>
        <dbReference type="SAM" id="MobiDB-lite"/>
    </source>
</evidence>
<keyword evidence="2" id="KW-0472">Membrane</keyword>
<accession>A0AAX4FTG3</accession>
<keyword evidence="2" id="KW-1133">Transmembrane helix</keyword>
<feature type="compositionally biased region" description="Low complexity" evidence="1">
    <location>
        <begin position="193"/>
        <end position="218"/>
    </location>
</feature>
<dbReference type="Proteomes" id="UP001305652">
    <property type="component" value="Chromosome"/>
</dbReference>
<name>A0AAX4FTG3_9EURY</name>
<protein>
    <submittedName>
        <fullName evidence="3">Uncharacterized protein</fullName>
    </submittedName>
</protein>
<reference evidence="3 4" key="1">
    <citation type="submission" date="2023-10" db="EMBL/GenBank/DDBJ databases">
        <title>The complete genome sequence of Methanoculleus receptaculi DSM 18860.</title>
        <authorList>
            <person name="Lai S.-J."/>
            <person name="You Y.-T."/>
            <person name="Chen S.-C."/>
        </authorList>
    </citation>
    <scope>NUCLEOTIDE SEQUENCE [LARGE SCALE GENOMIC DNA]</scope>
    <source>
        <strain evidence="3 4">DSM 18860</strain>
    </source>
</reference>
<evidence type="ECO:0000256" key="2">
    <source>
        <dbReference type="SAM" id="Phobius"/>
    </source>
</evidence>
<keyword evidence="4" id="KW-1185">Reference proteome</keyword>
<dbReference type="EMBL" id="CP137642">
    <property type="protein sequence ID" value="WOX57216.1"/>
    <property type="molecule type" value="Genomic_DNA"/>
</dbReference>
<dbReference type="GeneID" id="85733067"/>
<dbReference type="AlphaFoldDB" id="A0AAX4FTG3"/>
<feature type="compositionally biased region" description="Polar residues" evidence="1">
    <location>
        <begin position="220"/>
        <end position="237"/>
    </location>
</feature>
<feature type="transmembrane region" description="Helical" evidence="2">
    <location>
        <begin position="237"/>
        <end position="254"/>
    </location>
</feature>
<feature type="region of interest" description="Disordered" evidence="1">
    <location>
        <begin position="193"/>
        <end position="237"/>
    </location>
</feature>
<evidence type="ECO:0000313" key="3">
    <source>
        <dbReference type="EMBL" id="WOX57216.1"/>
    </source>
</evidence>
<dbReference type="RefSeq" id="WP_318620742.1">
    <property type="nucleotide sequence ID" value="NZ_CP137642.1"/>
</dbReference>
<evidence type="ECO:0000313" key="4">
    <source>
        <dbReference type="Proteomes" id="UP001305652"/>
    </source>
</evidence>
<keyword evidence="2" id="KW-0812">Transmembrane</keyword>
<organism evidence="3 4">
    <name type="scientific">Methanoculleus receptaculi</name>
    <dbReference type="NCBI Taxonomy" id="394967"/>
    <lineage>
        <taxon>Archaea</taxon>
        <taxon>Methanobacteriati</taxon>
        <taxon>Methanobacteriota</taxon>
        <taxon>Stenosarchaea group</taxon>
        <taxon>Methanomicrobia</taxon>
        <taxon>Methanomicrobiales</taxon>
        <taxon>Methanomicrobiaceae</taxon>
        <taxon>Methanoculleus</taxon>
    </lineage>
</organism>
<dbReference type="KEGG" id="mrc:R6Y96_07880"/>
<proteinExistence type="predicted"/>